<evidence type="ECO:0000313" key="23">
    <source>
        <dbReference type="Proteomes" id="UP000092460"/>
    </source>
</evidence>
<evidence type="ECO:0000256" key="4">
    <source>
        <dbReference type="ARBA" id="ARBA00008539"/>
    </source>
</evidence>
<sequence>MSSIILLMINVLWSLRLYFLSQCEHQHHHPHHHHNNHEYQQQHQVQSNNNSLQAALKNHRIVTIKGPWDNQRIYKIIDFALIGEQYEQASAKSLVCLATQSSVERVYSLAEASKQWQGPMSVAVFVAGSDEFSILQYYVTYLRLCFDFIRSNVTFHLAFPYERQPERESRETYKLLQMFDCQYPEKTLRSLLTLRSTETKRWRLRNVYPQNHMRNLARKGCQTKYVFLTDVDIIPSANIAPLLNEFLATVRCSSNLCAYVIPTFEIDERVRFPSSKTELMRLARKGLARPFHEKVFIYNQYATNFSSWLANTETDQQQIAISHKVTNYEFLYEPFYVAIDTVPPHDERFLGYGFTRNSQVYEMYVAGYSFYVLTPIFTCHWGLQKKNARPSWREQQNTMNRKRFEAFKREILARYKKPSLFALEPKKIGRL</sequence>
<dbReference type="AlphaFoldDB" id="A0A1B0BA00"/>
<evidence type="ECO:0000256" key="11">
    <source>
        <dbReference type="ARBA" id="ARBA00022989"/>
    </source>
</evidence>
<evidence type="ECO:0000313" key="22">
    <source>
        <dbReference type="EnsemblMetazoa" id="GPPI023493-PA"/>
    </source>
</evidence>
<dbReference type="Proteomes" id="UP000092460">
    <property type="component" value="Unassembled WGS sequence"/>
</dbReference>
<evidence type="ECO:0000256" key="7">
    <source>
        <dbReference type="ARBA" id="ARBA00022679"/>
    </source>
</evidence>
<evidence type="ECO:0000256" key="9">
    <source>
        <dbReference type="ARBA" id="ARBA00022723"/>
    </source>
</evidence>
<dbReference type="GO" id="GO:0000139">
    <property type="term" value="C:Golgi membrane"/>
    <property type="evidence" value="ECO:0007669"/>
    <property type="project" value="UniProtKB-SubCell"/>
</dbReference>
<dbReference type="GO" id="GO:0046872">
    <property type="term" value="F:metal ion binding"/>
    <property type="evidence" value="ECO:0007669"/>
    <property type="project" value="UniProtKB-KW"/>
</dbReference>
<keyword evidence="7" id="KW-0808">Transferase</keyword>
<evidence type="ECO:0000256" key="10">
    <source>
        <dbReference type="ARBA" id="ARBA00022968"/>
    </source>
</evidence>
<feature type="signal peptide" evidence="21">
    <location>
        <begin position="1"/>
        <end position="23"/>
    </location>
</feature>
<evidence type="ECO:0000256" key="5">
    <source>
        <dbReference type="ARBA" id="ARBA00017962"/>
    </source>
</evidence>
<comment type="cofactor">
    <cofactor evidence="1">
        <name>Mn(2+)</name>
        <dbReference type="ChEBI" id="CHEBI:29035"/>
    </cofactor>
</comment>
<comment type="similarity">
    <text evidence="4">Belongs to the glycosyltransferase 49 family.</text>
</comment>
<evidence type="ECO:0000256" key="1">
    <source>
        <dbReference type="ARBA" id="ARBA00001936"/>
    </source>
</evidence>
<dbReference type="Pfam" id="PF13896">
    <property type="entry name" value="Glyco_transf_49"/>
    <property type="match status" value="1"/>
</dbReference>
<comment type="pathway">
    <text evidence="3">Protein modification; protein glycosylation.</text>
</comment>
<reference evidence="22" key="2">
    <citation type="submission" date="2020-05" db="UniProtKB">
        <authorList>
            <consortium name="EnsemblMetazoa"/>
        </authorList>
    </citation>
    <scope>IDENTIFICATION</scope>
    <source>
        <strain evidence="22">IAEA</strain>
    </source>
</reference>
<evidence type="ECO:0000256" key="12">
    <source>
        <dbReference type="ARBA" id="ARBA00023034"/>
    </source>
</evidence>
<reference evidence="23" key="1">
    <citation type="submission" date="2015-01" db="EMBL/GenBank/DDBJ databases">
        <authorList>
            <person name="Aksoy S."/>
            <person name="Warren W."/>
            <person name="Wilson R.K."/>
        </authorList>
    </citation>
    <scope>NUCLEOTIDE SEQUENCE [LARGE SCALE GENOMIC DNA]</scope>
    <source>
        <strain evidence="23">IAEA</strain>
    </source>
</reference>
<protein>
    <recommendedName>
        <fullName evidence="5">Beta-1,4-glucuronyltransferase 1</fullName>
    </recommendedName>
    <alternativeName>
        <fullName evidence="16">I-beta-1,3-N-acetylglucosaminyltransferase</fullName>
    </alternativeName>
    <alternativeName>
        <fullName evidence="19">N-acetyllactosaminide beta-1,3-N-acetylglucosaminyltransferase</fullName>
    </alternativeName>
    <alternativeName>
        <fullName evidence="17">Poly-N-acetyllactosamine extension enzyme</fullName>
    </alternativeName>
    <alternativeName>
        <fullName evidence="18">UDP-GlcNAc:betaGal beta-1,3-N-acetylglucosaminyltransferase 1</fullName>
    </alternativeName>
</protein>
<evidence type="ECO:0000256" key="16">
    <source>
        <dbReference type="ARBA" id="ARBA00030723"/>
    </source>
</evidence>
<accession>A0A1B0BA00</accession>
<dbReference type="GO" id="GO:0035269">
    <property type="term" value="P:protein O-linked glycosylation via mannose"/>
    <property type="evidence" value="ECO:0007669"/>
    <property type="project" value="TreeGrafter"/>
</dbReference>
<evidence type="ECO:0000256" key="19">
    <source>
        <dbReference type="ARBA" id="ARBA00033291"/>
    </source>
</evidence>
<keyword evidence="8" id="KW-0812">Transmembrane</keyword>
<dbReference type="EnsemblMetazoa" id="GPPI023493-RA">
    <property type="protein sequence ID" value="GPPI023493-PA"/>
    <property type="gene ID" value="GPPI023493"/>
</dbReference>
<dbReference type="UniPathway" id="UPA00378"/>
<evidence type="ECO:0000256" key="3">
    <source>
        <dbReference type="ARBA" id="ARBA00004922"/>
    </source>
</evidence>
<evidence type="ECO:0000256" key="2">
    <source>
        <dbReference type="ARBA" id="ARBA00004323"/>
    </source>
</evidence>
<dbReference type="VEuPathDB" id="VectorBase:GPPI023493"/>
<evidence type="ECO:0000256" key="21">
    <source>
        <dbReference type="SAM" id="SignalP"/>
    </source>
</evidence>
<dbReference type="PANTHER" id="PTHR46420">
    <property type="entry name" value="BETA-1,4-GLUCURONYLTRANSFERASE 1"/>
    <property type="match status" value="1"/>
</dbReference>
<keyword evidence="23" id="KW-1185">Reference proteome</keyword>
<name>A0A1B0BA00_9MUSC</name>
<organism evidence="22 23">
    <name type="scientific">Glossina palpalis gambiensis</name>
    <dbReference type="NCBI Taxonomy" id="67801"/>
    <lineage>
        <taxon>Eukaryota</taxon>
        <taxon>Metazoa</taxon>
        <taxon>Ecdysozoa</taxon>
        <taxon>Arthropoda</taxon>
        <taxon>Hexapoda</taxon>
        <taxon>Insecta</taxon>
        <taxon>Pterygota</taxon>
        <taxon>Neoptera</taxon>
        <taxon>Endopterygota</taxon>
        <taxon>Diptera</taxon>
        <taxon>Brachycera</taxon>
        <taxon>Muscomorpha</taxon>
        <taxon>Hippoboscoidea</taxon>
        <taxon>Glossinidae</taxon>
        <taxon>Glossina</taxon>
    </lineage>
</organism>
<evidence type="ECO:0000256" key="14">
    <source>
        <dbReference type="ARBA" id="ARBA00023180"/>
    </source>
</evidence>
<dbReference type="STRING" id="67801.A0A1B0BA00"/>
<keyword evidence="13" id="KW-0472">Membrane</keyword>
<evidence type="ECO:0000256" key="15">
    <source>
        <dbReference type="ARBA" id="ARBA00023211"/>
    </source>
</evidence>
<evidence type="ECO:0000256" key="17">
    <source>
        <dbReference type="ARBA" id="ARBA00032175"/>
    </source>
</evidence>
<keyword evidence="10" id="KW-0735">Signal-anchor</keyword>
<dbReference type="InterPro" id="IPR043189">
    <property type="entry name" value="B4GAT1"/>
</dbReference>
<keyword evidence="12" id="KW-0333">Golgi apparatus</keyword>
<dbReference type="EMBL" id="JXJN01010655">
    <property type="status" value="NOT_ANNOTATED_CDS"/>
    <property type="molecule type" value="Genomic_DNA"/>
</dbReference>
<keyword evidence="9" id="KW-0479">Metal-binding</keyword>
<keyword evidence="21" id="KW-0732">Signal</keyword>
<dbReference type="PANTHER" id="PTHR46420:SF1">
    <property type="entry name" value="BETA-1,4-GLUCURONYLTRANSFERASE 1"/>
    <property type="match status" value="1"/>
</dbReference>
<keyword evidence="14" id="KW-0325">Glycoprotein</keyword>
<keyword evidence="15" id="KW-0464">Manganese</keyword>
<evidence type="ECO:0000256" key="6">
    <source>
        <dbReference type="ARBA" id="ARBA00022676"/>
    </source>
</evidence>
<evidence type="ECO:0000256" key="18">
    <source>
        <dbReference type="ARBA" id="ARBA00032181"/>
    </source>
</evidence>
<keyword evidence="6" id="KW-0328">Glycosyltransferase</keyword>
<keyword evidence="11" id="KW-1133">Transmembrane helix</keyword>
<proteinExistence type="inferred from homology"/>
<evidence type="ECO:0000256" key="8">
    <source>
        <dbReference type="ARBA" id="ARBA00022692"/>
    </source>
</evidence>
<feature type="chain" id="PRO_5008404724" description="Beta-1,4-glucuronyltransferase 1" evidence="21">
    <location>
        <begin position="24"/>
        <end position="431"/>
    </location>
</feature>
<dbReference type="GO" id="GO:0015020">
    <property type="term" value="F:glucuronosyltransferase activity"/>
    <property type="evidence" value="ECO:0007669"/>
    <property type="project" value="InterPro"/>
</dbReference>
<evidence type="ECO:0000256" key="20">
    <source>
        <dbReference type="ARBA" id="ARBA00047852"/>
    </source>
</evidence>
<comment type="catalytic activity">
    <reaction evidence="20">
        <text>3-O-[beta-D-Xyl-(1-&gt;4)-Rib-ol-P-Rib-ol-P-3-beta-D-GalNAc-(1-&gt;3)-beta-D-GlcNAc-(1-&gt;4)-(O-6-P-alpha-D-Man)]-Thr-[protein] + UDP-alpha-D-glucuronate = 3-O-[beta-D-GlcA-(1-&gt;3)-beta-D-Xyl-(1-&gt;4)-Rib-ol-P-Rib-ol-P-3-beta-D-GalNAc-(1-&gt;3)-beta-D-GlcNAc-(1-&gt;4)-(O-6-P-alpha-D-Man)]-Thr-[protein] + UDP + H(+)</text>
        <dbReference type="Rhea" id="RHEA:46860"/>
        <dbReference type="Rhea" id="RHEA-COMP:15023"/>
        <dbReference type="Rhea" id="RHEA-COMP:17482"/>
        <dbReference type="ChEBI" id="CHEBI:15378"/>
        <dbReference type="ChEBI" id="CHEBI:58052"/>
        <dbReference type="ChEBI" id="CHEBI:58223"/>
        <dbReference type="ChEBI" id="CHEBI:142405"/>
        <dbReference type="ChEBI" id="CHEBI:177336"/>
    </reaction>
</comment>
<comment type="subcellular location">
    <subcellularLocation>
        <location evidence="2">Golgi apparatus membrane</location>
        <topology evidence="2">Single-pass type II membrane protein</topology>
    </subcellularLocation>
</comment>
<evidence type="ECO:0000256" key="13">
    <source>
        <dbReference type="ARBA" id="ARBA00023136"/>
    </source>
</evidence>